<dbReference type="AlphaFoldDB" id="A0A0A0HHX4"/>
<sequence>MRQFVNLQTDLIRTFVTVVDLGNYTETGQVLGRTQPAISLQIKRLEDLVGAKLLYHKGKNLELTAQGHALIGYAREMLRLNDRAVANLHEAQFMGTLRVGLPTDYAIGYFQRIIADFAHANPDVTFDIRCDWSRNILGQLHVDELDLAIAITDTMPAPYVSLYWSERPFWVCGRDYQFSLDKPVQIIAHPKGCFYRKRMIDALNTEGREWRICFESPGITAVQNAVLDGMGVTALTKKTLLPGMRVLSPKEGFPPLANLHVGLFYKHIKASDAALKLIEQITEGVSAFRKPTHARS</sequence>
<reference evidence="6 7" key="1">
    <citation type="submission" date="2013-01" db="EMBL/GenBank/DDBJ databases">
        <authorList>
            <person name="Fiebig A."/>
            <person name="Goeker M."/>
            <person name="Klenk H.-P.P."/>
        </authorList>
    </citation>
    <scope>NUCLEOTIDE SEQUENCE [LARGE SCALE GENOMIC DNA]</scope>
    <source>
        <strain evidence="6 7">DSM 17069</strain>
    </source>
</reference>
<organism evidence="6 7">
    <name type="scientific">Roseovarius mucosus DSM 17069</name>
    <dbReference type="NCBI Taxonomy" id="1288298"/>
    <lineage>
        <taxon>Bacteria</taxon>
        <taxon>Pseudomonadati</taxon>
        <taxon>Pseudomonadota</taxon>
        <taxon>Alphaproteobacteria</taxon>
        <taxon>Rhodobacterales</taxon>
        <taxon>Roseobacteraceae</taxon>
        <taxon>Roseovarius</taxon>
    </lineage>
</organism>
<dbReference type="InterPro" id="IPR000847">
    <property type="entry name" value="LysR_HTH_N"/>
</dbReference>
<dbReference type="eggNOG" id="COG0583">
    <property type="taxonomic scope" value="Bacteria"/>
</dbReference>
<name>A0A0A0HHX4_9RHOB</name>
<dbReference type="PROSITE" id="PS50931">
    <property type="entry name" value="HTH_LYSR"/>
    <property type="match status" value="1"/>
</dbReference>
<evidence type="ECO:0000259" key="5">
    <source>
        <dbReference type="PROSITE" id="PS50931"/>
    </source>
</evidence>
<accession>A0A0A0HHX4</accession>
<evidence type="ECO:0000256" key="4">
    <source>
        <dbReference type="ARBA" id="ARBA00023163"/>
    </source>
</evidence>
<dbReference type="STRING" id="215743.ROSMUCSMR3_02681"/>
<gene>
    <name evidence="6" type="ORF">rosmuc_03857</name>
</gene>
<dbReference type="InterPro" id="IPR036390">
    <property type="entry name" value="WH_DNA-bd_sf"/>
</dbReference>
<dbReference type="InterPro" id="IPR050176">
    <property type="entry name" value="LTTR"/>
</dbReference>
<dbReference type="GO" id="GO:0003677">
    <property type="term" value="F:DNA binding"/>
    <property type="evidence" value="ECO:0007669"/>
    <property type="project" value="UniProtKB-KW"/>
</dbReference>
<dbReference type="Pfam" id="PF03466">
    <property type="entry name" value="LysR_substrate"/>
    <property type="match status" value="1"/>
</dbReference>
<comment type="similarity">
    <text evidence="1">Belongs to the LysR transcriptional regulatory family.</text>
</comment>
<dbReference type="InterPro" id="IPR005119">
    <property type="entry name" value="LysR_subst-bd"/>
</dbReference>
<evidence type="ECO:0000256" key="1">
    <source>
        <dbReference type="ARBA" id="ARBA00009437"/>
    </source>
</evidence>
<dbReference type="Pfam" id="PF00126">
    <property type="entry name" value="HTH_1"/>
    <property type="match status" value="1"/>
</dbReference>
<dbReference type="HOGENOM" id="CLU_039613_1_4_5"/>
<dbReference type="GO" id="GO:0003700">
    <property type="term" value="F:DNA-binding transcription factor activity"/>
    <property type="evidence" value="ECO:0007669"/>
    <property type="project" value="InterPro"/>
</dbReference>
<dbReference type="SUPFAM" id="SSF46785">
    <property type="entry name" value="Winged helix' DNA-binding domain"/>
    <property type="match status" value="1"/>
</dbReference>
<dbReference type="InterPro" id="IPR036388">
    <property type="entry name" value="WH-like_DNA-bd_sf"/>
</dbReference>
<keyword evidence="4" id="KW-0804">Transcription</keyword>
<protein>
    <submittedName>
        <fullName evidence="6">Transcriptional regulator</fullName>
    </submittedName>
</protein>
<dbReference type="RefSeq" id="WP_037275264.1">
    <property type="nucleotide sequence ID" value="NZ_KN293984.1"/>
</dbReference>
<proteinExistence type="inferred from homology"/>
<dbReference type="Gene3D" id="1.10.10.10">
    <property type="entry name" value="Winged helix-like DNA-binding domain superfamily/Winged helix DNA-binding domain"/>
    <property type="match status" value="1"/>
</dbReference>
<dbReference type="PANTHER" id="PTHR30579">
    <property type="entry name" value="TRANSCRIPTIONAL REGULATOR"/>
    <property type="match status" value="1"/>
</dbReference>
<dbReference type="PATRIC" id="fig|1288298.3.peg.3867"/>
<feature type="domain" description="HTH lysR-type" evidence="5">
    <location>
        <begin position="7"/>
        <end position="64"/>
    </location>
</feature>
<evidence type="ECO:0000313" key="7">
    <source>
        <dbReference type="Proteomes" id="UP000030021"/>
    </source>
</evidence>
<keyword evidence="2" id="KW-0805">Transcription regulation</keyword>
<dbReference type="Proteomes" id="UP000030021">
    <property type="component" value="Unassembled WGS sequence"/>
</dbReference>
<evidence type="ECO:0000256" key="2">
    <source>
        <dbReference type="ARBA" id="ARBA00023015"/>
    </source>
</evidence>
<evidence type="ECO:0000313" key="6">
    <source>
        <dbReference type="EMBL" id="KGM86294.1"/>
    </source>
</evidence>
<dbReference type="SUPFAM" id="SSF53850">
    <property type="entry name" value="Periplasmic binding protein-like II"/>
    <property type="match status" value="1"/>
</dbReference>
<dbReference type="PANTHER" id="PTHR30579:SF7">
    <property type="entry name" value="HTH-TYPE TRANSCRIPTIONAL REGULATOR LRHA-RELATED"/>
    <property type="match status" value="1"/>
</dbReference>
<dbReference type="Gene3D" id="3.40.190.10">
    <property type="entry name" value="Periplasmic binding protein-like II"/>
    <property type="match status" value="2"/>
</dbReference>
<evidence type="ECO:0000256" key="3">
    <source>
        <dbReference type="ARBA" id="ARBA00023125"/>
    </source>
</evidence>
<keyword evidence="3" id="KW-0238">DNA-binding</keyword>
<dbReference type="EMBL" id="AONH01000020">
    <property type="protein sequence ID" value="KGM86294.1"/>
    <property type="molecule type" value="Genomic_DNA"/>
</dbReference>
<comment type="caution">
    <text evidence="6">The sequence shown here is derived from an EMBL/GenBank/DDBJ whole genome shotgun (WGS) entry which is preliminary data.</text>
</comment>
<dbReference type="OrthoDB" id="9803735at2"/>